<dbReference type="Gene3D" id="3.30.470.20">
    <property type="entry name" value="ATP-grasp fold, B domain"/>
    <property type="match status" value="1"/>
</dbReference>
<feature type="domain" description="PEP-utilising enzyme mobile" evidence="2">
    <location>
        <begin position="696"/>
        <end position="765"/>
    </location>
</feature>
<dbReference type="Gene3D" id="3.30.1490.20">
    <property type="entry name" value="ATP-grasp fold, A domain"/>
    <property type="match status" value="1"/>
</dbReference>
<evidence type="ECO:0000259" key="2">
    <source>
        <dbReference type="Pfam" id="PF00391"/>
    </source>
</evidence>
<evidence type="ECO:0000259" key="3">
    <source>
        <dbReference type="Pfam" id="PF01326"/>
    </source>
</evidence>
<dbReference type="OrthoDB" id="9765468at2"/>
<dbReference type="InterPro" id="IPR008279">
    <property type="entry name" value="PEP-util_enz_mobile_dom"/>
</dbReference>
<dbReference type="PANTHER" id="PTHR43615">
    <property type="entry name" value="PHOSPHOENOLPYRUVATE SYNTHASE-RELATED"/>
    <property type="match status" value="1"/>
</dbReference>
<accession>A0A5S4FTD8</accession>
<evidence type="ECO:0000256" key="1">
    <source>
        <dbReference type="SAM" id="Coils"/>
    </source>
</evidence>
<dbReference type="Proteomes" id="UP000306628">
    <property type="component" value="Unassembled WGS sequence"/>
</dbReference>
<keyword evidence="4" id="KW-0670">Pyruvate</keyword>
<dbReference type="InterPro" id="IPR036637">
    <property type="entry name" value="Phosphohistidine_dom_sf"/>
</dbReference>
<dbReference type="InterPro" id="IPR051549">
    <property type="entry name" value="PEP_Utilizing_Enz"/>
</dbReference>
<dbReference type="GO" id="GO:0016301">
    <property type="term" value="F:kinase activity"/>
    <property type="evidence" value="ECO:0007669"/>
    <property type="project" value="InterPro"/>
</dbReference>
<reference evidence="4 5" key="1">
    <citation type="submission" date="2019-05" db="EMBL/GenBank/DDBJ databases">
        <title>Draft genome sequence of Nonomuraea zeae DSM 100528.</title>
        <authorList>
            <person name="Saricaoglu S."/>
            <person name="Isik K."/>
        </authorList>
    </citation>
    <scope>NUCLEOTIDE SEQUENCE [LARGE SCALE GENOMIC DNA]</scope>
    <source>
        <strain evidence="4 5">DSM 100528</strain>
    </source>
</reference>
<feature type="coiled-coil region" evidence="1">
    <location>
        <begin position="612"/>
        <end position="646"/>
    </location>
</feature>
<dbReference type="GO" id="GO:0005524">
    <property type="term" value="F:ATP binding"/>
    <property type="evidence" value="ECO:0007669"/>
    <property type="project" value="InterPro"/>
</dbReference>
<evidence type="ECO:0000313" key="4">
    <source>
        <dbReference type="EMBL" id="TMR23391.1"/>
    </source>
</evidence>
<evidence type="ECO:0000313" key="5">
    <source>
        <dbReference type="Proteomes" id="UP000306628"/>
    </source>
</evidence>
<feature type="domain" description="Pyruvate phosphate dikinase AMP/ATP-binding" evidence="3">
    <location>
        <begin position="33"/>
        <end position="268"/>
    </location>
</feature>
<proteinExistence type="predicted"/>
<dbReference type="Pfam" id="PF01326">
    <property type="entry name" value="PPDK_N"/>
    <property type="match status" value="1"/>
</dbReference>
<organism evidence="4 5">
    <name type="scientific">Nonomuraea zeae</name>
    <dbReference type="NCBI Taxonomy" id="1642303"/>
    <lineage>
        <taxon>Bacteria</taxon>
        <taxon>Bacillati</taxon>
        <taxon>Actinomycetota</taxon>
        <taxon>Actinomycetes</taxon>
        <taxon>Streptosporangiales</taxon>
        <taxon>Streptosporangiaceae</taxon>
        <taxon>Nonomuraea</taxon>
    </lineage>
</organism>
<dbReference type="InterPro" id="IPR013815">
    <property type="entry name" value="ATP_grasp_subdomain_1"/>
</dbReference>
<protein>
    <submittedName>
        <fullName evidence="4">Phosphoenolpyruvate synthase</fullName>
    </submittedName>
</protein>
<gene>
    <name evidence="4" type="ORF">ETD85_48040</name>
</gene>
<sequence length="771" mass="82394">MAGGKGANLGELVRSAFPVPDGFVVTTHAYDLVAQGRDTRAYFEQAELPGDLRQAIADAYAALGGGPVAVRSSATAEDLPGAAFAGQQDTYLNVVGEPALLDAVRRCWGSLWTDRAIAYRAKLAIDESEVRIAVVVQSMVEAETAGVMFTANPVTGDRTQLVIDASSGLGEAVVSGLVTPDHYVIGPSGPAGFTPGRREVVIRGTAGGGVTRESGAATPAEPLPAAVLDELAGLGRQVAAHFGRPQDIEWAYAGGRVHLLQARPMTALPPPPVGRLNPIQRRISSVLLEYLPERPYPIDMTTWVPYGPAGLMGKVTASFGMHGVFSGFLREEDGVVYQLVPPKPHPGAAALLAPFRLVARARKYDPARWTQDPRFRAYLAAIEELAARDLTSMSWERLTAVPRQALALVEPVADLRVDYLPGTGLALLRLLLAVKLLGRGRLFGDLLHGARTRTSDANQALERLAAHARRTGALDADPMPADFAGELREFLAEYGHRETASPILVTPPTWADAPETVLSLIRVLAAEPPAPKEADDALERLLRHPLLRSRGGRARMRRWVEAARAGIAFREDSHFYFMMPQPVLRRSLLELGRRLRGAGVLQQPEDVFHLRLEELESIKDVATLTAEEAERLRETVRARAAKREELSGVRLIDPALVFPARETGDALIAGSPASGGVATGPVRVIREPAEFVKLGSGDVLVCPYTNPSWTPLFQQAAAVVVDTGGAGSHAAIVAREYGIPAVMGTGKGTSVLEDGQVVTVNGNAGTVTRAT</sequence>
<comment type="caution">
    <text evidence="4">The sequence shown here is derived from an EMBL/GenBank/DDBJ whole genome shotgun (WGS) entry which is preliminary data.</text>
</comment>
<dbReference type="EMBL" id="VCKX01000257">
    <property type="protein sequence ID" value="TMR23391.1"/>
    <property type="molecule type" value="Genomic_DNA"/>
</dbReference>
<dbReference type="SUPFAM" id="SSF56059">
    <property type="entry name" value="Glutathione synthetase ATP-binding domain-like"/>
    <property type="match status" value="1"/>
</dbReference>
<keyword evidence="5" id="KW-1185">Reference proteome</keyword>
<dbReference type="PANTHER" id="PTHR43615:SF1">
    <property type="entry name" value="PPDK_N DOMAIN-CONTAINING PROTEIN"/>
    <property type="match status" value="1"/>
</dbReference>
<dbReference type="Pfam" id="PF00391">
    <property type="entry name" value="PEP-utilizers"/>
    <property type="match status" value="1"/>
</dbReference>
<dbReference type="Gene3D" id="3.50.30.10">
    <property type="entry name" value="Phosphohistidine domain"/>
    <property type="match status" value="1"/>
</dbReference>
<dbReference type="SUPFAM" id="SSF52009">
    <property type="entry name" value="Phosphohistidine domain"/>
    <property type="match status" value="1"/>
</dbReference>
<dbReference type="InterPro" id="IPR002192">
    <property type="entry name" value="PPDK_AMP/ATP-bd"/>
</dbReference>
<keyword evidence="1" id="KW-0175">Coiled coil</keyword>
<dbReference type="AlphaFoldDB" id="A0A5S4FTD8"/>
<name>A0A5S4FTD8_9ACTN</name>